<dbReference type="Proteomes" id="UP000095286">
    <property type="component" value="Unplaced"/>
</dbReference>
<sequence>MPMNSDACPENCNCSDKSIICTCEHMWHYEKVHLDNDKFNHHHIVLSNFSSHLEYVESIVIYGCDSVTIREGTFSNLKVRDNIKFVEIKKLRFEKNGFLNILASPRQLVIQECGLSDIPSFAFTGLSHMNHFWIRNSSVTTISKLAFSGLKHIDYLYFRQTSIANLEPGAFAHMTYINKFFIRDQIILQQMGEHLFIGTQINEVIFEKVNAVGSELFLIGLRAKKILLKEMKMQLKAGKLKRNPTQDIGELKIINCSINRLVVALFYNYTQVLVKNSHVNSVRGINGVGIIFPYNISSITFEGTRISHIHAHAFKGSRSVERLNFISSRIEHFHSRAFEDNYISFVAINSTIISVMGPHAFNTNKFETVILFNTTIAEAGKEIFYKTSMNSLTLQNCTLPLYNTTNLFGAISEVDTLAIQYSTFTNIQDSFFSKSNIKYLQLTYNTFTTILSKQFFRNLDAETVVFQFNELFCDPGEFLVLIVLVPMITCFHNAFGVMEVADCGANALLTSTFPHNLAWRFENNNCNYYEDGKQREPTTGDICSFPNEFSPTPGLICQNRWLVDDCTCLFGTNETYANHVVKVFPSQAQFLLIGDCRNLVLVDDPEFQSNFVHFYRIDQGIKIESVPASIKRLHFIHSDVSLEHQNAFKNRHLQTLIFENSLVTAIDDKVFYDMYIEKLTITESSIRQIERSAFKNSIIREVDISNSHLKGIGNLFESAQNIIVRHSTISTKEYETNKTLATSLKRNSKQIEIVDVSSRCSLINSIIEGDCDYFETTLYCSFEKNSKVSKKIS</sequence>
<name>A0AC35TMG3_9BILA</name>
<protein>
    <submittedName>
        <fullName evidence="2">Protein kinase domain-containing protein</fullName>
    </submittedName>
</protein>
<accession>A0AC35TMG3</accession>
<proteinExistence type="predicted"/>
<dbReference type="WBParaSite" id="RSKR_0000223050.1">
    <property type="protein sequence ID" value="RSKR_0000223050.1"/>
    <property type="gene ID" value="RSKR_0000223050"/>
</dbReference>
<organism evidence="1 2">
    <name type="scientific">Rhabditophanes sp. KR3021</name>
    <dbReference type="NCBI Taxonomy" id="114890"/>
    <lineage>
        <taxon>Eukaryota</taxon>
        <taxon>Metazoa</taxon>
        <taxon>Ecdysozoa</taxon>
        <taxon>Nematoda</taxon>
        <taxon>Chromadorea</taxon>
        <taxon>Rhabditida</taxon>
        <taxon>Tylenchina</taxon>
        <taxon>Panagrolaimomorpha</taxon>
        <taxon>Strongyloidoidea</taxon>
        <taxon>Alloionematidae</taxon>
        <taxon>Rhabditophanes</taxon>
    </lineage>
</organism>
<evidence type="ECO:0000313" key="2">
    <source>
        <dbReference type="WBParaSite" id="RSKR_0000223050.1"/>
    </source>
</evidence>
<reference evidence="2" key="1">
    <citation type="submission" date="2016-11" db="UniProtKB">
        <authorList>
            <consortium name="WormBaseParasite"/>
        </authorList>
    </citation>
    <scope>IDENTIFICATION</scope>
    <source>
        <strain evidence="2">KR3021</strain>
    </source>
</reference>
<evidence type="ECO:0000313" key="1">
    <source>
        <dbReference type="Proteomes" id="UP000095286"/>
    </source>
</evidence>